<dbReference type="Proteomes" id="UP000593571">
    <property type="component" value="Unassembled WGS sequence"/>
</dbReference>
<reference evidence="1 2" key="1">
    <citation type="journal article" date="2020" name="Nature">
        <title>Six reference-quality genomes reveal evolution of bat adaptations.</title>
        <authorList>
            <person name="Jebb D."/>
            <person name="Huang Z."/>
            <person name="Pippel M."/>
            <person name="Hughes G.M."/>
            <person name="Lavrichenko K."/>
            <person name="Devanna P."/>
            <person name="Winkler S."/>
            <person name="Jermiin L.S."/>
            <person name="Skirmuntt E.C."/>
            <person name="Katzourakis A."/>
            <person name="Burkitt-Gray L."/>
            <person name="Ray D.A."/>
            <person name="Sullivan K.A.M."/>
            <person name="Roscito J.G."/>
            <person name="Kirilenko B.M."/>
            <person name="Davalos L.M."/>
            <person name="Corthals A.P."/>
            <person name="Power M.L."/>
            <person name="Jones G."/>
            <person name="Ransome R.D."/>
            <person name="Dechmann D.K.N."/>
            <person name="Locatelli A.G."/>
            <person name="Puechmaille S.J."/>
            <person name="Fedrigo O."/>
            <person name="Jarvis E.D."/>
            <person name="Hiller M."/>
            <person name="Vernes S.C."/>
            <person name="Myers E.W."/>
            <person name="Teeling E.C."/>
        </authorList>
    </citation>
    <scope>NUCLEOTIDE SEQUENCE [LARGE SCALE GENOMIC DNA]</scope>
    <source>
        <strain evidence="1">MRouAeg1</strain>
        <tissue evidence="1">Muscle</tissue>
    </source>
</reference>
<gene>
    <name evidence="1" type="ORF">HJG63_011501</name>
</gene>
<organism evidence="1 2">
    <name type="scientific">Rousettus aegyptiacus</name>
    <name type="common">Egyptian fruit bat</name>
    <name type="synonym">Pteropus aegyptiacus</name>
    <dbReference type="NCBI Taxonomy" id="9407"/>
    <lineage>
        <taxon>Eukaryota</taxon>
        <taxon>Metazoa</taxon>
        <taxon>Chordata</taxon>
        <taxon>Craniata</taxon>
        <taxon>Vertebrata</taxon>
        <taxon>Euteleostomi</taxon>
        <taxon>Mammalia</taxon>
        <taxon>Eutheria</taxon>
        <taxon>Laurasiatheria</taxon>
        <taxon>Chiroptera</taxon>
        <taxon>Yinpterochiroptera</taxon>
        <taxon>Pteropodoidea</taxon>
        <taxon>Pteropodidae</taxon>
        <taxon>Rousettinae</taxon>
        <taxon>Rousettus</taxon>
    </lineage>
</organism>
<dbReference type="AlphaFoldDB" id="A0A7J8G9V5"/>
<sequence>MPPARCGLDQLQLKGLSAFSLKQPSECQADPKPISRGSTQTTSLNLQLPWSPLAPQHCSCLWAAETISRWWWSPTKYPRPSSPLRFCGEMEAKRRCLCVFSLLAALPLMPLALRQKSTQGLPMGARWPGR</sequence>
<keyword evidence="2" id="KW-1185">Reference proteome</keyword>
<name>A0A7J8G9V5_ROUAE</name>
<accession>A0A7J8G9V5</accession>
<evidence type="ECO:0000313" key="2">
    <source>
        <dbReference type="Proteomes" id="UP000593571"/>
    </source>
</evidence>
<dbReference type="EMBL" id="JACASE010000006">
    <property type="protein sequence ID" value="KAF6456853.1"/>
    <property type="molecule type" value="Genomic_DNA"/>
</dbReference>
<protein>
    <submittedName>
        <fullName evidence="1">Uncharacterized protein</fullName>
    </submittedName>
</protein>
<comment type="caution">
    <text evidence="1">The sequence shown here is derived from an EMBL/GenBank/DDBJ whole genome shotgun (WGS) entry which is preliminary data.</text>
</comment>
<proteinExistence type="predicted"/>
<evidence type="ECO:0000313" key="1">
    <source>
        <dbReference type="EMBL" id="KAF6456853.1"/>
    </source>
</evidence>